<name>A0A0V8J466_9BACL</name>
<dbReference type="NCBIfam" id="NF046065">
    <property type="entry name" value="MtxRegRemB"/>
    <property type="match status" value="1"/>
</dbReference>
<dbReference type="Pfam" id="PF04025">
    <property type="entry name" value="RemA-like"/>
    <property type="match status" value="1"/>
</dbReference>
<organism evidence="1 2">
    <name type="scientific">Fictibacillus enclensis</name>
    <dbReference type="NCBI Taxonomy" id="1017270"/>
    <lineage>
        <taxon>Bacteria</taxon>
        <taxon>Bacillati</taxon>
        <taxon>Bacillota</taxon>
        <taxon>Bacilli</taxon>
        <taxon>Bacillales</taxon>
        <taxon>Fictibacillaceae</taxon>
        <taxon>Fictibacillus</taxon>
    </lineage>
</organism>
<comment type="caution">
    <text evidence="1">The sequence shown here is derived from an EMBL/GenBank/DDBJ whole genome shotgun (WGS) entry which is preliminary data.</text>
</comment>
<dbReference type="InterPro" id="IPR007169">
    <property type="entry name" value="RemA-like"/>
</dbReference>
<proteinExistence type="predicted"/>
<dbReference type="Proteomes" id="UP000054099">
    <property type="component" value="Unassembled WGS sequence"/>
</dbReference>
<evidence type="ECO:0000313" key="1">
    <source>
        <dbReference type="EMBL" id="KSU81668.1"/>
    </source>
</evidence>
<reference evidence="1 2" key="1">
    <citation type="journal article" date="2014" name="Antonie Van Leeuwenhoek">
        <title>Fictibacillus enclensis sp. nov., isolated from marine sediment.</title>
        <authorList>
            <person name="Dastager S.G."/>
            <person name="Mawlankar R."/>
            <person name="Srinivasan K."/>
            <person name="Tang S.K."/>
            <person name="Lee J.C."/>
            <person name="Ramana V.V."/>
            <person name="Shouche Y.S."/>
        </authorList>
    </citation>
    <scope>NUCLEOTIDE SEQUENCE [LARGE SCALE GENOMIC DNA]</scope>
    <source>
        <strain evidence="1 2">NIO-1003</strain>
    </source>
</reference>
<sequence>MLLHIGEEAVIQQKEIVAILDYRALESSELMSAFLRQHKEMKSMVNLCHTNHHPKSVIITKEHVYISPLSSITLKKRAGERIDFAHSSYVK</sequence>
<evidence type="ECO:0008006" key="3">
    <source>
        <dbReference type="Google" id="ProtNLM"/>
    </source>
</evidence>
<dbReference type="RefSeq" id="WP_061973069.1">
    <property type="nucleotide sequence ID" value="NZ_FMAV01000003.1"/>
</dbReference>
<dbReference type="AlphaFoldDB" id="A0A0V8J466"/>
<keyword evidence="2" id="KW-1185">Reference proteome</keyword>
<accession>A0A0V8J466</accession>
<protein>
    <recommendedName>
        <fullName evidence="3">DUF370 domain-containing protein</fullName>
    </recommendedName>
</protein>
<evidence type="ECO:0000313" key="2">
    <source>
        <dbReference type="Proteomes" id="UP000054099"/>
    </source>
</evidence>
<dbReference type="OrthoDB" id="9811390at2"/>
<dbReference type="EMBL" id="LNQN01000005">
    <property type="protein sequence ID" value="KSU81668.1"/>
    <property type="molecule type" value="Genomic_DNA"/>
</dbReference>
<gene>
    <name evidence="1" type="ORF">AS030_15335</name>
</gene>